<comment type="caution">
    <text evidence="1">The sequence shown here is derived from an EMBL/GenBank/DDBJ whole genome shotgun (WGS) entry which is preliminary data.</text>
</comment>
<organism evidence="1 2">
    <name type="scientific">Portunus trituberculatus</name>
    <name type="common">Swimming crab</name>
    <name type="synonym">Neptunus trituberculatus</name>
    <dbReference type="NCBI Taxonomy" id="210409"/>
    <lineage>
        <taxon>Eukaryota</taxon>
        <taxon>Metazoa</taxon>
        <taxon>Ecdysozoa</taxon>
        <taxon>Arthropoda</taxon>
        <taxon>Crustacea</taxon>
        <taxon>Multicrustacea</taxon>
        <taxon>Malacostraca</taxon>
        <taxon>Eumalacostraca</taxon>
        <taxon>Eucarida</taxon>
        <taxon>Decapoda</taxon>
        <taxon>Pleocyemata</taxon>
        <taxon>Brachyura</taxon>
        <taxon>Eubrachyura</taxon>
        <taxon>Portunoidea</taxon>
        <taxon>Portunidae</taxon>
        <taxon>Portuninae</taxon>
        <taxon>Portunus</taxon>
    </lineage>
</organism>
<name>A0A5B7F4D7_PORTR</name>
<evidence type="ECO:0000313" key="2">
    <source>
        <dbReference type="Proteomes" id="UP000324222"/>
    </source>
</evidence>
<sequence length="121" mass="13753">MQQHLPHRSSQQNQQSHLLVKSDLRGMYPFLDWKAGKITVKPEPVTVRNWACILIEWDYPSSGTMRALGSEGSPRAQVRILSTVRVAGELAMLPNAGNELNQYLMKRESSWSQTSKRDSKD</sequence>
<reference evidence="1 2" key="1">
    <citation type="submission" date="2019-05" db="EMBL/GenBank/DDBJ databases">
        <title>Another draft genome of Portunus trituberculatus and its Hox gene families provides insights of decapod evolution.</title>
        <authorList>
            <person name="Jeong J.-H."/>
            <person name="Song I."/>
            <person name="Kim S."/>
            <person name="Choi T."/>
            <person name="Kim D."/>
            <person name="Ryu S."/>
            <person name="Kim W."/>
        </authorList>
    </citation>
    <scope>NUCLEOTIDE SEQUENCE [LARGE SCALE GENOMIC DNA]</scope>
    <source>
        <tissue evidence="1">Muscle</tissue>
    </source>
</reference>
<dbReference type="Proteomes" id="UP000324222">
    <property type="component" value="Unassembled WGS sequence"/>
</dbReference>
<gene>
    <name evidence="1" type="ORF">E2C01_032970</name>
</gene>
<protein>
    <submittedName>
        <fullName evidence="1">Uncharacterized protein</fullName>
    </submittedName>
</protein>
<proteinExistence type="predicted"/>
<dbReference type="EMBL" id="VSRR010004361">
    <property type="protein sequence ID" value="MPC39434.1"/>
    <property type="molecule type" value="Genomic_DNA"/>
</dbReference>
<evidence type="ECO:0000313" key="1">
    <source>
        <dbReference type="EMBL" id="MPC39434.1"/>
    </source>
</evidence>
<keyword evidence="2" id="KW-1185">Reference proteome</keyword>
<accession>A0A5B7F4D7</accession>
<dbReference type="AlphaFoldDB" id="A0A5B7F4D7"/>